<dbReference type="AlphaFoldDB" id="A0A0H4VIJ8"/>
<keyword evidence="2" id="KW-1185">Reference proteome</keyword>
<dbReference type="Proteomes" id="UP000059113">
    <property type="component" value="Chromosome"/>
</dbReference>
<evidence type="ECO:0000313" key="1">
    <source>
        <dbReference type="EMBL" id="AKQ42754.1"/>
    </source>
</evidence>
<dbReference type="KEGG" id="ery:CP97_12965"/>
<dbReference type="RefSeq" id="WP_048886298.1">
    <property type="nucleotide sequence ID" value="NZ_CP011310.1"/>
</dbReference>
<reference evidence="1 2" key="1">
    <citation type="journal article" date="2015" name="Int. J. Syst. Evol. Microbiol.">
        <title>Erythrobacter atlanticus sp. nov., a bacterium from ocean sediment able to degrade polycyclic aromatic hydrocarbons.</title>
        <authorList>
            <person name="Zhuang L."/>
            <person name="Liu Y."/>
            <person name="Wang L."/>
            <person name="Wang W."/>
            <person name="Shao Z."/>
        </authorList>
    </citation>
    <scope>NUCLEOTIDE SEQUENCE [LARGE SCALE GENOMIC DNA]</scope>
    <source>
        <strain evidence="2">s21-N3</strain>
    </source>
</reference>
<gene>
    <name evidence="1" type="ORF">CP97_12965</name>
</gene>
<dbReference type="Gene3D" id="1.20.120.330">
    <property type="entry name" value="Nucleotidyltransferases domain 2"/>
    <property type="match status" value="1"/>
</dbReference>
<sequence length="265" mass="30688">MLTASKRAACQRYFEEKFGVSSPEDLAIFRDELRAHRITLADEQALRDHSDSDALASYERAALSLLQAVCDLQKGDRLWAAVKLYYSVFYSLKTEILLERYTPIRAGRVLIFDCKQGEFCKQYNGRSSGDHGLAIALAKRYFSESDVLQSQSIDGIMTYEWLKSVREVVQYRLRRPPELEKFDPFFSDEQWDLGNQIETFLADTEPYYAFDADYAALAIPVKRFQLTSQRLMNENMNLDSEFRSYLDRYFEAGSLSNRFQALLPS</sequence>
<name>A0A0H4VIJ8_9SPHN</name>
<dbReference type="STRING" id="1648404.CP97_12965"/>
<dbReference type="EMBL" id="CP011310">
    <property type="protein sequence ID" value="AKQ42754.1"/>
    <property type="molecule type" value="Genomic_DNA"/>
</dbReference>
<dbReference type="OrthoDB" id="8479493at2"/>
<evidence type="ECO:0000313" key="2">
    <source>
        <dbReference type="Proteomes" id="UP000059113"/>
    </source>
</evidence>
<reference evidence="2" key="2">
    <citation type="submission" date="2015-04" db="EMBL/GenBank/DDBJ databases">
        <title>The complete genome sequence of Erythrobacter sp. s21-N3.</title>
        <authorList>
            <person name="Zhuang L."/>
            <person name="Liu Y."/>
            <person name="Shao Z."/>
        </authorList>
    </citation>
    <scope>NUCLEOTIDE SEQUENCE [LARGE SCALE GENOMIC DNA]</scope>
    <source>
        <strain evidence="2">s21-N3</strain>
    </source>
</reference>
<protein>
    <submittedName>
        <fullName evidence="1">Uncharacterized protein</fullName>
    </submittedName>
</protein>
<dbReference type="PATRIC" id="fig|1648404.4.peg.2695"/>
<proteinExistence type="predicted"/>
<organism evidence="1 2">
    <name type="scientific">Aurantiacibacter atlanticus</name>
    <dbReference type="NCBI Taxonomy" id="1648404"/>
    <lineage>
        <taxon>Bacteria</taxon>
        <taxon>Pseudomonadati</taxon>
        <taxon>Pseudomonadota</taxon>
        <taxon>Alphaproteobacteria</taxon>
        <taxon>Sphingomonadales</taxon>
        <taxon>Erythrobacteraceae</taxon>
        <taxon>Aurantiacibacter</taxon>
    </lineage>
</organism>
<accession>A0A0H4VIJ8</accession>